<name>A0A2N7QFP5_9BACT</name>
<protein>
    <submittedName>
        <fullName evidence="1">Uncharacterized protein</fullName>
    </submittedName>
</protein>
<gene>
    <name evidence="1" type="ORF">C0169_02395</name>
</gene>
<dbReference type="AlphaFoldDB" id="A0A2N7QFP5"/>
<evidence type="ECO:0000313" key="2">
    <source>
        <dbReference type="Proteomes" id="UP000235619"/>
    </source>
</evidence>
<dbReference type="Proteomes" id="UP000235619">
    <property type="component" value="Unassembled WGS sequence"/>
</dbReference>
<evidence type="ECO:0000313" key="1">
    <source>
        <dbReference type="EMBL" id="PMP97664.1"/>
    </source>
</evidence>
<dbReference type="EMBL" id="PNJD01000146">
    <property type="protein sequence ID" value="PMP97664.1"/>
    <property type="molecule type" value="Genomic_DNA"/>
</dbReference>
<proteinExistence type="predicted"/>
<organism evidence="1 2">
    <name type="scientific">Thermodesulfobacterium geofontis</name>
    <dbReference type="NCBI Taxonomy" id="1295609"/>
    <lineage>
        <taxon>Bacteria</taxon>
        <taxon>Pseudomonadati</taxon>
        <taxon>Thermodesulfobacteriota</taxon>
        <taxon>Thermodesulfobacteria</taxon>
        <taxon>Thermodesulfobacteriales</taxon>
        <taxon>Thermodesulfobacteriaceae</taxon>
        <taxon>Thermodesulfobacterium</taxon>
    </lineage>
</organism>
<sequence length="267" mass="31369">MMKREFADYRSLLSKEEKIVPVVLKRSVNLNDLRRIQVFPPIYVILVDELSYHNEKLFKGVILTEEVAFGWLGKTTPIINLKGHRILLVTLPFWIFFTEDFLFQYSEKLGQVSDPLSKKLLDYAERKEIPETIQGKYIRLVMKRLAKFNVYSLFKFLDKLETYETAPQIIEVSPTIAETLEEYSFQKAAAEKNVFKGKNFLAKVERLKTHARLILYLPQEYIGKKAIVRLKEKTLFEGELQRDKLIIEPLPLLLDYSFLEEELDVQV</sequence>
<comment type="caution">
    <text evidence="1">The sequence shown here is derived from an EMBL/GenBank/DDBJ whole genome shotgun (WGS) entry which is preliminary data.</text>
</comment>
<accession>A0A2N7QFP5</accession>
<reference evidence="1 2" key="1">
    <citation type="submission" date="2018-01" db="EMBL/GenBank/DDBJ databases">
        <title>Metagenomic assembled genomes from two thermal pools in the Uzon Caldera, Kamchatka, Russia.</title>
        <authorList>
            <person name="Wilkins L."/>
            <person name="Ettinger C."/>
        </authorList>
    </citation>
    <scope>NUCLEOTIDE SEQUENCE [LARGE SCALE GENOMIC DNA]</scope>
    <source>
        <strain evidence="1">ARK-04</strain>
    </source>
</reference>